<evidence type="ECO:0000256" key="11">
    <source>
        <dbReference type="HAMAP-Rule" id="MF_01393"/>
    </source>
</evidence>
<dbReference type="AlphaFoldDB" id="A0A7R7AAT6"/>
<gene>
    <name evidence="11 12" type="primary">atpB</name>
    <name evidence="12" type="ORF">CRDco_0030</name>
</gene>
<evidence type="ECO:0000256" key="5">
    <source>
        <dbReference type="ARBA" id="ARBA00022692"/>
    </source>
</evidence>
<dbReference type="EMBL" id="AP023214">
    <property type="protein sequence ID" value="BCG49220.1"/>
    <property type="molecule type" value="Genomic_DNA"/>
</dbReference>
<dbReference type="Proteomes" id="UP000595596">
    <property type="component" value="Chromosome"/>
</dbReference>
<comment type="similarity">
    <text evidence="2 11">Belongs to the ATPase A chain family.</text>
</comment>
<dbReference type="InterPro" id="IPR045082">
    <property type="entry name" value="ATP_syn_F0_a_bact/chloroplast"/>
</dbReference>
<keyword evidence="10 11" id="KW-0066">ATP synthesis</keyword>
<dbReference type="HAMAP" id="MF_01393">
    <property type="entry name" value="ATP_synth_a_bact"/>
    <property type="match status" value="1"/>
</dbReference>
<dbReference type="PROSITE" id="PS00449">
    <property type="entry name" value="ATPASE_A"/>
    <property type="match status" value="1"/>
</dbReference>
<evidence type="ECO:0000256" key="3">
    <source>
        <dbReference type="ARBA" id="ARBA00022448"/>
    </source>
</evidence>
<feature type="transmembrane region" description="Helical" evidence="11">
    <location>
        <begin position="20"/>
        <end position="39"/>
    </location>
</feature>
<keyword evidence="9 11" id="KW-0472">Membrane</keyword>
<dbReference type="CDD" id="cd00310">
    <property type="entry name" value="ATP-synt_Fo_a_6"/>
    <property type="match status" value="1"/>
</dbReference>
<dbReference type="InterPro" id="IPR035908">
    <property type="entry name" value="F0_ATP_A_sf"/>
</dbReference>
<feature type="transmembrane region" description="Helical" evidence="11">
    <location>
        <begin position="67"/>
        <end position="88"/>
    </location>
</feature>
<feature type="transmembrane region" description="Helical" evidence="11">
    <location>
        <begin position="148"/>
        <end position="166"/>
    </location>
</feature>
<dbReference type="SUPFAM" id="SSF81336">
    <property type="entry name" value="F1F0 ATP synthase subunit A"/>
    <property type="match status" value="1"/>
</dbReference>
<evidence type="ECO:0000313" key="13">
    <source>
        <dbReference type="Proteomes" id="UP000595596"/>
    </source>
</evidence>
<keyword evidence="3 11" id="KW-0813">Transport</keyword>
<dbReference type="InterPro" id="IPR023011">
    <property type="entry name" value="ATP_synth_F0_asu_AS"/>
</dbReference>
<dbReference type="GO" id="GO:0045259">
    <property type="term" value="C:proton-transporting ATP synthase complex"/>
    <property type="evidence" value="ECO:0007669"/>
    <property type="project" value="UniProtKB-KW"/>
</dbReference>
<keyword evidence="6 11" id="KW-0375">Hydrogen ion transport</keyword>
<accession>A0A7R7AAT6</accession>
<dbReference type="GO" id="GO:0042777">
    <property type="term" value="P:proton motive force-driven plasma membrane ATP synthesis"/>
    <property type="evidence" value="ECO:0007669"/>
    <property type="project" value="TreeGrafter"/>
</dbReference>
<protein>
    <recommendedName>
        <fullName evidence="11">ATP synthase subunit a</fullName>
    </recommendedName>
    <alternativeName>
        <fullName evidence="11">ATP synthase F0 sector subunit a</fullName>
    </alternativeName>
    <alternativeName>
        <fullName evidence="11">F-ATPase subunit 6</fullName>
    </alternativeName>
</protein>
<evidence type="ECO:0000256" key="2">
    <source>
        <dbReference type="ARBA" id="ARBA00006810"/>
    </source>
</evidence>
<organism evidence="12 13">
    <name type="scientific">Candidatus Carsonella ruddii</name>
    <name type="common">Diaphorina cf. continua</name>
    <dbReference type="NCBI Taxonomy" id="2661587"/>
    <lineage>
        <taxon>Bacteria</taxon>
        <taxon>Pseudomonadati</taxon>
        <taxon>Pseudomonadota</taxon>
        <taxon>Gammaproteobacteria</taxon>
        <taxon>Oceanospirillales</taxon>
        <taxon>Halomonadaceae</taxon>
        <taxon>Zymobacter group</taxon>
        <taxon>Candidatus Carsonella</taxon>
    </lineage>
</organism>
<keyword evidence="8 11" id="KW-0406">Ion transport</keyword>
<keyword evidence="13" id="KW-1185">Reference proteome</keyword>
<evidence type="ECO:0000256" key="10">
    <source>
        <dbReference type="ARBA" id="ARBA00023310"/>
    </source>
</evidence>
<feature type="transmembrane region" description="Helical" evidence="11">
    <location>
        <begin position="199"/>
        <end position="224"/>
    </location>
</feature>
<evidence type="ECO:0000313" key="12">
    <source>
        <dbReference type="EMBL" id="BCG49220.1"/>
    </source>
</evidence>
<dbReference type="GO" id="GO:0005886">
    <property type="term" value="C:plasma membrane"/>
    <property type="evidence" value="ECO:0007669"/>
    <property type="project" value="UniProtKB-SubCell"/>
</dbReference>
<sequence>MDILKNIYLNFEKILNNDFFKLDLLIILSLLKIIIIFCFKNYNLKFFFNYFKNTIKKTINKINRKSIFSFSIIFFLNLLISNLMDLLPINLLKKTLFDSVSLLPTSDINITFSFSIISFIIIIFFSIKNNGFFNFLINFTKSPIQNKYMIFFNLIIETISFIMKPISLSLRLFGNIFSSEIIFNLIDNMNTVSNIILNLIWLIFHYLILPLQAFIFITLVIIYISQLLKH</sequence>
<dbReference type="GO" id="GO:0046933">
    <property type="term" value="F:proton-transporting ATP synthase activity, rotational mechanism"/>
    <property type="evidence" value="ECO:0007669"/>
    <property type="project" value="UniProtKB-UniRule"/>
</dbReference>
<dbReference type="PANTHER" id="PTHR42823">
    <property type="entry name" value="ATP SYNTHASE SUBUNIT A, CHLOROPLASTIC"/>
    <property type="match status" value="1"/>
</dbReference>
<feature type="transmembrane region" description="Helical" evidence="11">
    <location>
        <begin position="108"/>
        <end position="127"/>
    </location>
</feature>
<dbReference type="PRINTS" id="PR00123">
    <property type="entry name" value="ATPASEA"/>
</dbReference>
<keyword evidence="5 11" id="KW-0812">Transmembrane</keyword>
<comment type="subcellular location">
    <subcellularLocation>
        <location evidence="11">Cell membrane</location>
        <topology evidence="11">Multi-pass membrane protein</topology>
    </subcellularLocation>
    <subcellularLocation>
        <location evidence="1">Membrane</location>
        <topology evidence="1">Multi-pass membrane protein</topology>
    </subcellularLocation>
</comment>
<dbReference type="InterPro" id="IPR000568">
    <property type="entry name" value="ATP_synth_F0_asu"/>
</dbReference>
<name>A0A7R7AAT6_CARRU</name>
<keyword evidence="11" id="KW-1003">Cell membrane</keyword>
<comment type="function">
    <text evidence="11">Key component of the proton channel; it plays a direct role in the translocation of protons across the membrane.</text>
</comment>
<dbReference type="RefSeq" id="WP_201329510.1">
    <property type="nucleotide sequence ID" value="NZ_AP023214.1"/>
</dbReference>
<dbReference type="Gene3D" id="1.20.120.220">
    <property type="entry name" value="ATP synthase, F0 complex, subunit A"/>
    <property type="match status" value="1"/>
</dbReference>
<dbReference type="Pfam" id="PF00119">
    <property type="entry name" value="ATP-synt_A"/>
    <property type="match status" value="1"/>
</dbReference>
<evidence type="ECO:0000256" key="9">
    <source>
        <dbReference type="ARBA" id="ARBA00023136"/>
    </source>
</evidence>
<dbReference type="PANTHER" id="PTHR42823:SF3">
    <property type="entry name" value="ATP SYNTHASE SUBUNIT A, CHLOROPLASTIC"/>
    <property type="match status" value="1"/>
</dbReference>
<evidence type="ECO:0000256" key="6">
    <source>
        <dbReference type="ARBA" id="ARBA00022781"/>
    </source>
</evidence>
<evidence type="ECO:0000256" key="7">
    <source>
        <dbReference type="ARBA" id="ARBA00022989"/>
    </source>
</evidence>
<dbReference type="KEGG" id="crr:CRDco_0030"/>
<keyword evidence="4 11" id="KW-0138">CF(0)</keyword>
<evidence type="ECO:0000256" key="4">
    <source>
        <dbReference type="ARBA" id="ARBA00022547"/>
    </source>
</evidence>
<keyword evidence="7 11" id="KW-1133">Transmembrane helix</keyword>
<reference evidence="12 13" key="1">
    <citation type="journal article" date="2020" name="Genome Biol. Evol.">
        <title>Comparative Genomics Underlines Multiple Roles of Profftella, an Obligate Symbiont of Psyllids: Providing Toxins, Vitamins, and Carotenoids.</title>
        <authorList>
            <person name="Nakabachi A."/>
            <person name="Piel J."/>
            <person name="Malenovsky I."/>
            <person name="Hirose Y."/>
        </authorList>
    </citation>
    <scope>NUCLEOTIDE SEQUENCE [LARGE SCALE GENOMIC DNA]</scope>
    <source>
        <strain evidence="12 13">Dco</strain>
    </source>
</reference>
<evidence type="ECO:0000256" key="8">
    <source>
        <dbReference type="ARBA" id="ARBA00023065"/>
    </source>
</evidence>
<proteinExistence type="inferred from homology"/>
<evidence type="ECO:0000256" key="1">
    <source>
        <dbReference type="ARBA" id="ARBA00004141"/>
    </source>
</evidence>